<reference evidence="1" key="1">
    <citation type="submission" date="2024-10" db="EMBL/GenBank/DDBJ databases">
        <authorList>
            <person name="Ryan C."/>
        </authorList>
    </citation>
    <scope>NUCLEOTIDE SEQUENCE [LARGE SCALE GENOMIC DNA]</scope>
</reference>
<evidence type="ECO:0000313" key="2">
    <source>
        <dbReference type="Proteomes" id="UP001497457"/>
    </source>
</evidence>
<sequence length="291" mass="31469">MHAFLQSEHWQLDRVAAALGGHRQRAVNELLGLLVDALVHLEQLRLAVGAAVALEVGLEPGPLRDSLADAAHRVPLRLRRHDPCAGEDLRQVVRGLDGERAREVVALLQVGAGAVLLPLVAPELEAAPAALARQRRPALVERFHQVTDRPRGQRVAVVAVLRPALAPPPHGAGGGEDGGHVIAEHGAGEVLLLVVDPTPTVGVVGPHPVDAEVRRRLAGVREAAALPRVAERARPLRHASGNTLDSRLFMYKQTSPNKESIYLLLIVHHLLNKVKEIELLSRGRRDGEERK</sequence>
<dbReference type="EMBL" id="OZ075117">
    <property type="protein sequence ID" value="CAL5084210.1"/>
    <property type="molecule type" value="Genomic_DNA"/>
</dbReference>
<gene>
    <name evidence="1" type="ORF">URODEC1_LOCUS110412</name>
</gene>
<dbReference type="Proteomes" id="UP001497457">
    <property type="component" value="Chromosome 7b"/>
</dbReference>
<dbReference type="AlphaFoldDB" id="A0ABC9FY94"/>
<name>A0ABC9FY94_9POAL</name>
<protein>
    <submittedName>
        <fullName evidence="1">Uncharacterized protein</fullName>
    </submittedName>
</protein>
<accession>A0ABC9FY94</accession>
<keyword evidence="2" id="KW-1185">Reference proteome</keyword>
<evidence type="ECO:0000313" key="1">
    <source>
        <dbReference type="EMBL" id="CAL5084210.1"/>
    </source>
</evidence>
<proteinExistence type="predicted"/>
<organism evidence="1 2">
    <name type="scientific">Urochloa decumbens</name>
    <dbReference type="NCBI Taxonomy" id="240449"/>
    <lineage>
        <taxon>Eukaryota</taxon>
        <taxon>Viridiplantae</taxon>
        <taxon>Streptophyta</taxon>
        <taxon>Embryophyta</taxon>
        <taxon>Tracheophyta</taxon>
        <taxon>Spermatophyta</taxon>
        <taxon>Magnoliopsida</taxon>
        <taxon>Liliopsida</taxon>
        <taxon>Poales</taxon>
        <taxon>Poaceae</taxon>
        <taxon>PACMAD clade</taxon>
        <taxon>Panicoideae</taxon>
        <taxon>Panicodae</taxon>
        <taxon>Paniceae</taxon>
        <taxon>Melinidinae</taxon>
        <taxon>Urochloa</taxon>
    </lineage>
</organism>